<sequence length="682" mass="78425">MYITYETTQWTLDPTNPDLNTVKLFTSPPKSATADNNNKNNNNDIAKNDVVSKPKFMPTKLVRISDMQVILGSQVNEGYCALSYSWNQSGDIITMNNRNNTKKNARVDRGKHIIAENLTTFMTSTTHNRSTLKGRITRKLKQYIRRDYQGKNNNKRYVTFESIIQQICQDFNIKYLWYDQMCINPNNLEEKDNETRNIYRIYNNAYYTLALVPEFCIKKEKVLNIRDTMPIEADDNQLLHKKMAKLFYQTANEEISNSQWIKQLWTLVETINSKKILFIGQNAHLLIGDDVNSNNKKIHLDGYIGKLLKLSVYKEKYSIPNILRHLNMRTTTNDYDQVYALANLFPKIIKKSAIDSHKPCEDLMVQLYGLLAKKDVSIMLLKDYNTTANYKCKTKTTGSSSSLSSSSRTTNENKTTTSGSRITISTSATTTTTTEAACRAPVQKYNMPSWCGNLSNGEHLNDTIKTTLFKNYTIIGRSLKVTCTGVISTKKYIVQGLFTLVYNDLPPTLPEYYTNRQHAHLGISIKLPSQDITKNLVLKNFSLPIVDWNKSIDNKNKVFNRITKYLRFLSNFMEIRKENLFWYVPKANQKYATINGLFLTENDIAIAKHQHVILTGISFESNDNIYYPIIRKKERVGNSSNSSSSSNDNNYYYEVVGRIKMYNPGGYFLSGYPLPEQTYTIE</sequence>
<protein>
    <recommendedName>
        <fullName evidence="2">Heterokaryon incompatibility domain-containing protein</fullName>
    </recommendedName>
</protein>
<dbReference type="InterPro" id="IPR010730">
    <property type="entry name" value="HET"/>
</dbReference>
<accession>A0A8H7S349</accession>
<dbReference type="InterPro" id="IPR052895">
    <property type="entry name" value="HetReg/Transcr_Mod"/>
</dbReference>
<feature type="region of interest" description="Disordered" evidence="1">
    <location>
        <begin position="26"/>
        <end position="47"/>
    </location>
</feature>
<proteinExistence type="predicted"/>
<dbReference type="PANTHER" id="PTHR24148:SF64">
    <property type="entry name" value="HETEROKARYON INCOMPATIBILITY DOMAIN-CONTAINING PROTEIN"/>
    <property type="match status" value="1"/>
</dbReference>
<reference evidence="3 4" key="1">
    <citation type="submission" date="2020-12" db="EMBL/GenBank/DDBJ databases">
        <title>Metabolic potential, ecology and presence of endohyphal bacteria is reflected in genomic diversity of Mucoromycotina.</title>
        <authorList>
            <person name="Muszewska A."/>
            <person name="Okrasinska A."/>
            <person name="Steczkiewicz K."/>
            <person name="Drgas O."/>
            <person name="Orlowska M."/>
            <person name="Perlinska-Lenart U."/>
            <person name="Aleksandrzak-Piekarczyk T."/>
            <person name="Szatraj K."/>
            <person name="Zielenkiewicz U."/>
            <person name="Pilsyk S."/>
            <person name="Malc E."/>
            <person name="Mieczkowski P."/>
            <person name="Kruszewska J.S."/>
            <person name="Biernat P."/>
            <person name="Pawlowska J."/>
        </authorList>
    </citation>
    <scope>NUCLEOTIDE SEQUENCE [LARGE SCALE GENOMIC DNA]</scope>
    <source>
        <strain evidence="3 4">CBS 142.35</strain>
    </source>
</reference>
<dbReference type="Proteomes" id="UP000646827">
    <property type="component" value="Unassembled WGS sequence"/>
</dbReference>
<dbReference type="AlphaFoldDB" id="A0A8H7S349"/>
<dbReference type="PANTHER" id="PTHR24148">
    <property type="entry name" value="ANKYRIN REPEAT DOMAIN-CONTAINING PROTEIN 39 HOMOLOG-RELATED"/>
    <property type="match status" value="1"/>
</dbReference>
<dbReference type="OrthoDB" id="5428863at2759"/>
<evidence type="ECO:0000259" key="2">
    <source>
        <dbReference type="Pfam" id="PF06985"/>
    </source>
</evidence>
<gene>
    <name evidence="3" type="ORF">INT45_014081</name>
</gene>
<evidence type="ECO:0000313" key="4">
    <source>
        <dbReference type="Proteomes" id="UP000646827"/>
    </source>
</evidence>
<evidence type="ECO:0000256" key="1">
    <source>
        <dbReference type="SAM" id="MobiDB-lite"/>
    </source>
</evidence>
<feature type="domain" description="Heterokaryon incompatibility" evidence="2">
    <location>
        <begin position="79"/>
        <end position="269"/>
    </location>
</feature>
<dbReference type="Pfam" id="PF06985">
    <property type="entry name" value="HET"/>
    <property type="match status" value="1"/>
</dbReference>
<keyword evidence="4" id="KW-1185">Reference proteome</keyword>
<name>A0A8H7S349_9FUNG</name>
<dbReference type="EMBL" id="JAEPRB010000134">
    <property type="protein sequence ID" value="KAG2220651.1"/>
    <property type="molecule type" value="Genomic_DNA"/>
</dbReference>
<feature type="compositionally biased region" description="Low complexity" evidence="1">
    <location>
        <begin position="30"/>
        <end position="45"/>
    </location>
</feature>
<evidence type="ECO:0000313" key="3">
    <source>
        <dbReference type="EMBL" id="KAG2220651.1"/>
    </source>
</evidence>
<comment type="caution">
    <text evidence="3">The sequence shown here is derived from an EMBL/GenBank/DDBJ whole genome shotgun (WGS) entry which is preliminary data.</text>
</comment>
<feature type="compositionally biased region" description="Low complexity" evidence="1">
    <location>
        <begin position="395"/>
        <end position="420"/>
    </location>
</feature>
<feature type="region of interest" description="Disordered" evidence="1">
    <location>
        <begin position="394"/>
        <end position="420"/>
    </location>
</feature>
<organism evidence="3 4">
    <name type="scientific">Circinella minor</name>
    <dbReference type="NCBI Taxonomy" id="1195481"/>
    <lineage>
        <taxon>Eukaryota</taxon>
        <taxon>Fungi</taxon>
        <taxon>Fungi incertae sedis</taxon>
        <taxon>Mucoromycota</taxon>
        <taxon>Mucoromycotina</taxon>
        <taxon>Mucoromycetes</taxon>
        <taxon>Mucorales</taxon>
        <taxon>Lichtheimiaceae</taxon>
        <taxon>Circinella</taxon>
    </lineage>
</organism>